<accession>A0AAD4F713</accession>
<feature type="compositionally biased region" description="Basic and acidic residues" evidence="5">
    <location>
        <begin position="467"/>
        <end position="483"/>
    </location>
</feature>
<comment type="subcellular location">
    <subcellularLocation>
        <location evidence="1">Membrane</location>
        <topology evidence="1">Multi-pass membrane protein</topology>
    </subcellularLocation>
</comment>
<evidence type="ECO:0000313" key="9">
    <source>
        <dbReference type="Proteomes" id="UP001197093"/>
    </source>
</evidence>
<feature type="transmembrane region" description="Helical" evidence="6">
    <location>
        <begin position="333"/>
        <end position="351"/>
    </location>
</feature>
<dbReference type="InterPro" id="IPR038770">
    <property type="entry name" value="Na+/solute_symporter_sf"/>
</dbReference>
<feature type="transmembrane region" description="Helical" evidence="6">
    <location>
        <begin position="39"/>
        <end position="57"/>
    </location>
</feature>
<feature type="transmembrane region" description="Helical" evidence="6">
    <location>
        <begin position="12"/>
        <end position="30"/>
    </location>
</feature>
<reference evidence="8" key="1">
    <citation type="submission" date="2023-02" db="EMBL/GenBank/DDBJ databases">
        <authorList>
            <person name="Palmer J.M."/>
        </authorList>
    </citation>
    <scope>NUCLEOTIDE SEQUENCE</scope>
    <source>
        <strain evidence="8">FW57</strain>
    </source>
</reference>
<dbReference type="Proteomes" id="UP001197093">
    <property type="component" value="Unassembled WGS sequence"/>
</dbReference>
<feature type="compositionally biased region" description="Low complexity" evidence="5">
    <location>
        <begin position="485"/>
        <end position="494"/>
    </location>
</feature>
<dbReference type="EMBL" id="JAHCVI010000001">
    <property type="protein sequence ID" value="KAG7294314.1"/>
    <property type="molecule type" value="Genomic_DNA"/>
</dbReference>
<dbReference type="GO" id="GO:0120029">
    <property type="term" value="P:proton export across plasma membrane"/>
    <property type="evidence" value="ECO:0007669"/>
    <property type="project" value="InterPro"/>
</dbReference>
<proteinExistence type="predicted"/>
<sequence length="537" mass="57563">MPSLATTNFNIVVSVLGGWVSLFGLVSYLCKESFYLSEALISLLAGVALSPHAANFIRPLEYASGSEETLNAITLAFSRLVLGVQLVLAGVQLPSRYLKKQWKPLSILVGPIMAAMWLATSLLVWGLVPNISILHALAIGSCVTPTDPVLSAVIVKGKFADHNVPKELQQIITAESGANDGLGYPFLFFALYLIKYVGDGGVAEEGGARTAMGLWFGETWGYTILLSVVYGAVVGWLAKELLHWAEERKFVDRESFLVFAISLALFIVGTCGMIGSDDVLACFIAGKRVHTLDDSLQPTVDMLLNVSIFMWYGAVCPWDKFLHNDIEEVRQAIFVGFFGPVGVSAIFYLYITLEFLHTLEVDGEPRPDVKALPEAVDVVVWFIAICSIVVHGLSIPLGKLGFYLPRTLSRGVTPASSDGNDTAAPFTLGSRVSSFAIRRRNVGDPGTEVNNGSGRQVFKVGGSIIPKRNEDPNATLPDRRGDLDNSVNSSSVNVGPGQAASAQGSTPYVGRTIRFPDEPAIAVVSPARAAGAESPAP</sequence>
<evidence type="ECO:0000256" key="5">
    <source>
        <dbReference type="SAM" id="MobiDB-lite"/>
    </source>
</evidence>
<keyword evidence="9" id="KW-1185">Reference proteome</keyword>
<dbReference type="InterPro" id="IPR006153">
    <property type="entry name" value="Cation/H_exchanger_TM"/>
</dbReference>
<name>A0AAD4F713_9PEZI</name>
<keyword evidence="2 6" id="KW-0812">Transmembrane</keyword>
<feature type="transmembrane region" description="Helical" evidence="6">
    <location>
        <begin position="69"/>
        <end position="93"/>
    </location>
</feature>
<keyword evidence="3 6" id="KW-1133">Transmembrane helix</keyword>
<dbReference type="GO" id="GO:0036376">
    <property type="term" value="P:sodium ion export across plasma membrane"/>
    <property type="evidence" value="ECO:0007669"/>
    <property type="project" value="InterPro"/>
</dbReference>
<dbReference type="InterPro" id="IPR004712">
    <property type="entry name" value="Na+/H+_antiporter_fungi"/>
</dbReference>
<feature type="transmembrane region" description="Helical" evidence="6">
    <location>
        <begin position="105"/>
        <end position="128"/>
    </location>
</feature>
<feature type="transmembrane region" description="Helical" evidence="6">
    <location>
        <begin position="257"/>
        <end position="275"/>
    </location>
</feature>
<feature type="region of interest" description="Disordered" evidence="5">
    <location>
        <begin position="464"/>
        <end position="512"/>
    </location>
</feature>
<evidence type="ECO:0000256" key="1">
    <source>
        <dbReference type="ARBA" id="ARBA00004141"/>
    </source>
</evidence>
<organism evidence="8 9">
    <name type="scientific">Staphylotrichum longicolle</name>
    <dbReference type="NCBI Taxonomy" id="669026"/>
    <lineage>
        <taxon>Eukaryota</taxon>
        <taxon>Fungi</taxon>
        <taxon>Dikarya</taxon>
        <taxon>Ascomycota</taxon>
        <taxon>Pezizomycotina</taxon>
        <taxon>Sordariomycetes</taxon>
        <taxon>Sordariomycetidae</taxon>
        <taxon>Sordariales</taxon>
        <taxon>Chaetomiaceae</taxon>
        <taxon>Staphylotrichum</taxon>
    </lineage>
</organism>
<dbReference type="PANTHER" id="PTHR31382">
    <property type="entry name" value="NA(+)/H(+) ANTIPORTER"/>
    <property type="match status" value="1"/>
</dbReference>
<feature type="domain" description="Cation/H+ exchanger transmembrane" evidence="7">
    <location>
        <begin position="29"/>
        <end position="317"/>
    </location>
</feature>
<feature type="transmembrane region" description="Helical" evidence="6">
    <location>
        <begin position="378"/>
        <end position="398"/>
    </location>
</feature>
<comment type="caution">
    <text evidence="8">The sequence shown here is derived from an EMBL/GenBank/DDBJ whole genome shotgun (WGS) entry which is preliminary data.</text>
</comment>
<protein>
    <recommendedName>
        <fullName evidence="7">Cation/H+ exchanger transmembrane domain-containing protein</fullName>
    </recommendedName>
</protein>
<dbReference type="AlphaFoldDB" id="A0AAD4F713"/>
<dbReference type="Gene3D" id="1.20.1530.20">
    <property type="match status" value="1"/>
</dbReference>
<feature type="transmembrane region" description="Helical" evidence="6">
    <location>
        <begin position="219"/>
        <end position="237"/>
    </location>
</feature>
<evidence type="ECO:0000256" key="4">
    <source>
        <dbReference type="ARBA" id="ARBA00023136"/>
    </source>
</evidence>
<evidence type="ECO:0000256" key="2">
    <source>
        <dbReference type="ARBA" id="ARBA00022692"/>
    </source>
</evidence>
<keyword evidence="4 6" id="KW-0472">Membrane</keyword>
<evidence type="ECO:0000313" key="8">
    <source>
        <dbReference type="EMBL" id="KAG7294314.1"/>
    </source>
</evidence>
<evidence type="ECO:0000256" key="6">
    <source>
        <dbReference type="SAM" id="Phobius"/>
    </source>
</evidence>
<dbReference type="PANTHER" id="PTHR31382:SF1">
    <property type="entry name" value="SODIUM ION_PROTON EXCHANGER (EUROFUNG)"/>
    <property type="match status" value="1"/>
</dbReference>
<feature type="transmembrane region" description="Helical" evidence="6">
    <location>
        <begin position="302"/>
        <end position="321"/>
    </location>
</feature>
<gene>
    <name evidence="8" type="ORF">NEMBOFW57_004385</name>
</gene>
<dbReference type="GO" id="GO:0005886">
    <property type="term" value="C:plasma membrane"/>
    <property type="evidence" value="ECO:0007669"/>
    <property type="project" value="InterPro"/>
</dbReference>
<evidence type="ECO:0000259" key="7">
    <source>
        <dbReference type="Pfam" id="PF00999"/>
    </source>
</evidence>
<dbReference type="GO" id="GO:0015385">
    <property type="term" value="F:sodium:proton antiporter activity"/>
    <property type="evidence" value="ECO:0007669"/>
    <property type="project" value="InterPro"/>
</dbReference>
<dbReference type="Pfam" id="PF00999">
    <property type="entry name" value="Na_H_Exchanger"/>
    <property type="match status" value="1"/>
</dbReference>
<dbReference type="GO" id="GO:0042391">
    <property type="term" value="P:regulation of membrane potential"/>
    <property type="evidence" value="ECO:0007669"/>
    <property type="project" value="InterPro"/>
</dbReference>
<evidence type="ECO:0000256" key="3">
    <source>
        <dbReference type="ARBA" id="ARBA00022989"/>
    </source>
</evidence>